<dbReference type="Proteomes" id="UP000641646">
    <property type="component" value="Unassembled WGS sequence"/>
</dbReference>
<dbReference type="SUPFAM" id="SSF53474">
    <property type="entry name" value="alpha/beta-Hydrolases"/>
    <property type="match status" value="1"/>
</dbReference>
<name>A0A926VCC9_9CYAN</name>
<proteinExistence type="predicted"/>
<evidence type="ECO:0000313" key="2">
    <source>
        <dbReference type="Proteomes" id="UP000641646"/>
    </source>
</evidence>
<dbReference type="Pfam" id="PF05728">
    <property type="entry name" value="UPF0227"/>
    <property type="match status" value="1"/>
</dbReference>
<dbReference type="AlphaFoldDB" id="A0A926VCC9"/>
<reference evidence="1" key="1">
    <citation type="journal article" date="2015" name="ISME J.">
        <title>Draft Genome Sequence of Streptomyces incarnatus NRRL8089, which Produces the Nucleoside Antibiotic Sinefungin.</title>
        <authorList>
            <person name="Oshima K."/>
            <person name="Hattori M."/>
            <person name="Shimizu H."/>
            <person name="Fukuda K."/>
            <person name="Nemoto M."/>
            <person name="Inagaki K."/>
            <person name="Tamura T."/>
        </authorList>
    </citation>
    <scope>NUCLEOTIDE SEQUENCE</scope>
    <source>
        <strain evidence="1">FACHB-1375</strain>
    </source>
</reference>
<dbReference type="Gene3D" id="3.40.50.1820">
    <property type="entry name" value="alpha/beta hydrolase"/>
    <property type="match status" value="1"/>
</dbReference>
<accession>A0A926VCC9</accession>
<gene>
    <name evidence="1" type="ORF">H6G03_06645</name>
</gene>
<protein>
    <submittedName>
        <fullName evidence="1">Esterase</fullName>
    </submittedName>
</protein>
<keyword evidence="2" id="KW-1185">Reference proteome</keyword>
<comment type="caution">
    <text evidence="1">The sequence shown here is derived from an EMBL/GenBank/DDBJ whole genome shotgun (WGS) entry which is preliminary data.</text>
</comment>
<dbReference type="RefSeq" id="WP_190463337.1">
    <property type="nucleotide sequence ID" value="NZ_JACJPW010000012.1"/>
</dbReference>
<evidence type="ECO:0000313" key="1">
    <source>
        <dbReference type="EMBL" id="MBD2180783.1"/>
    </source>
</evidence>
<dbReference type="InterPro" id="IPR029058">
    <property type="entry name" value="AB_hydrolase_fold"/>
</dbReference>
<dbReference type="EMBL" id="JACJPW010000012">
    <property type="protein sequence ID" value="MBD2180783.1"/>
    <property type="molecule type" value="Genomic_DNA"/>
</dbReference>
<dbReference type="InterPro" id="IPR008886">
    <property type="entry name" value="UPF0227/Esterase_YqiA"/>
</dbReference>
<sequence length="213" mass="24342">MPKSSYIYLHGFASGPQSAKAIDLLDRFSALQIPLKTPDLNQGDFSHLTMSRQLHQVAAEFPPPPTPVTLIGSSFGGLASAWLGQQQLQCEKLVLLAPAFQFLSHWLPKLGEETLQRWQTEGYLSVYHYREKRSLPLSYQFVRDANQYREEQLQRPIPTLILHGIYDETIPIQASRYFAASRPWVKLIELDSDHSLANVLPEIWQQIQAFCHL</sequence>
<reference evidence="1" key="2">
    <citation type="submission" date="2020-08" db="EMBL/GenBank/DDBJ databases">
        <authorList>
            <person name="Chen M."/>
            <person name="Teng W."/>
            <person name="Zhao L."/>
            <person name="Hu C."/>
            <person name="Zhou Y."/>
            <person name="Han B."/>
            <person name="Song L."/>
            <person name="Shu W."/>
        </authorList>
    </citation>
    <scope>NUCLEOTIDE SEQUENCE</scope>
    <source>
        <strain evidence="1">FACHB-1375</strain>
    </source>
</reference>
<organism evidence="1 2">
    <name type="scientific">Aerosakkonema funiforme FACHB-1375</name>
    <dbReference type="NCBI Taxonomy" id="2949571"/>
    <lineage>
        <taxon>Bacteria</taxon>
        <taxon>Bacillati</taxon>
        <taxon>Cyanobacteriota</taxon>
        <taxon>Cyanophyceae</taxon>
        <taxon>Oscillatoriophycideae</taxon>
        <taxon>Aerosakkonematales</taxon>
        <taxon>Aerosakkonemataceae</taxon>
        <taxon>Aerosakkonema</taxon>
    </lineage>
</organism>